<dbReference type="SUPFAM" id="SSF52540">
    <property type="entry name" value="P-loop containing nucleoside triphosphate hydrolases"/>
    <property type="match status" value="1"/>
</dbReference>
<dbReference type="Gene3D" id="3.40.50.300">
    <property type="entry name" value="P-loop containing nucleotide triphosphate hydrolases"/>
    <property type="match status" value="1"/>
</dbReference>
<evidence type="ECO:0000256" key="3">
    <source>
        <dbReference type="ARBA" id="ARBA00022741"/>
    </source>
</evidence>
<dbReference type="SUPFAM" id="SSF90123">
    <property type="entry name" value="ABC transporter transmembrane region"/>
    <property type="match status" value="1"/>
</dbReference>
<feature type="domain" description="ABC transporter" evidence="8">
    <location>
        <begin position="344"/>
        <end position="555"/>
    </location>
</feature>
<evidence type="ECO:0000256" key="6">
    <source>
        <dbReference type="ARBA" id="ARBA00023136"/>
    </source>
</evidence>
<dbReference type="SMART" id="SM00382">
    <property type="entry name" value="AAA"/>
    <property type="match status" value="1"/>
</dbReference>
<reference evidence="10" key="2">
    <citation type="submission" date="2021-04" db="EMBL/GenBank/DDBJ databases">
        <authorList>
            <person name="Gilroy R."/>
        </authorList>
    </citation>
    <scope>NUCLEOTIDE SEQUENCE</scope>
    <source>
        <strain evidence="10">CHK187-11901</strain>
    </source>
</reference>
<dbReference type="InterPro" id="IPR036640">
    <property type="entry name" value="ABC1_TM_sf"/>
</dbReference>
<keyword evidence="5 7" id="KW-1133">Transmembrane helix</keyword>
<dbReference type="Pfam" id="PF00005">
    <property type="entry name" value="ABC_tran"/>
    <property type="match status" value="1"/>
</dbReference>
<dbReference type="InterPro" id="IPR003593">
    <property type="entry name" value="AAA+_ATPase"/>
</dbReference>
<dbReference type="PANTHER" id="PTHR43394">
    <property type="entry name" value="ATP-DEPENDENT PERMEASE MDL1, MITOCHONDRIAL"/>
    <property type="match status" value="1"/>
</dbReference>
<feature type="transmembrane region" description="Helical" evidence="7">
    <location>
        <begin position="63"/>
        <end position="82"/>
    </location>
</feature>
<evidence type="ECO:0000259" key="8">
    <source>
        <dbReference type="PROSITE" id="PS50893"/>
    </source>
</evidence>
<feature type="transmembrane region" description="Helical" evidence="7">
    <location>
        <begin position="255"/>
        <end position="277"/>
    </location>
</feature>
<dbReference type="Proteomes" id="UP000823896">
    <property type="component" value="Unassembled WGS sequence"/>
</dbReference>
<dbReference type="PROSITE" id="PS50929">
    <property type="entry name" value="ABC_TM1F"/>
    <property type="match status" value="1"/>
</dbReference>
<dbReference type="PROSITE" id="PS50893">
    <property type="entry name" value="ABC_TRANSPORTER_2"/>
    <property type="match status" value="1"/>
</dbReference>
<keyword evidence="2 7" id="KW-0812">Transmembrane</keyword>
<accession>A0A9D2NQB5</accession>
<evidence type="ECO:0000256" key="5">
    <source>
        <dbReference type="ARBA" id="ARBA00022989"/>
    </source>
</evidence>
<dbReference type="InterPro" id="IPR039421">
    <property type="entry name" value="Type_1_exporter"/>
</dbReference>
<reference evidence="10" key="1">
    <citation type="journal article" date="2021" name="PeerJ">
        <title>Extensive microbial diversity within the chicken gut microbiome revealed by metagenomics and culture.</title>
        <authorList>
            <person name="Gilroy R."/>
            <person name="Ravi A."/>
            <person name="Getino M."/>
            <person name="Pursley I."/>
            <person name="Horton D.L."/>
            <person name="Alikhan N.F."/>
            <person name="Baker D."/>
            <person name="Gharbi K."/>
            <person name="Hall N."/>
            <person name="Watson M."/>
            <person name="Adriaenssens E.M."/>
            <person name="Foster-Nyarko E."/>
            <person name="Jarju S."/>
            <person name="Secka A."/>
            <person name="Antonio M."/>
            <person name="Oren A."/>
            <person name="Chaudhuri R.R."/>
            <person name="La Ragione R."/>
            <person name="Hildebrand F."/>
            <person name="Pallen M.J."/>
        </authorList>
    </citation>
    <scope>NUCLEOTIDE SEQUENCE</scope>
    <source>
        <strain evidence="10">CHK187-11901</strain>
    </source>
</reference>
<dbReference type="InterPro" id="IPR003439">
    <property type="entry name" value="ABC_transporter-like_ATP-bd"/>
</dbReference>
<comment type="subcellular location">
    <subcellularLocation>
        <location evidence="1">Cell membrane</location>
        <topology evidence="1">Multi-pass membrane protein</topology>
    </subcellularLocation>
</comment>
<dbReference type="InterPro" id="IPR027417">
    <property type="entry name" value="P-loop_NTPase"/>
</dbReference>
<sequence length="556" mass="60508">MERRDKMQSKWKIMTAMLKLVRPLWAWMVLAVLLGVAGFFCSILITVLGTYGLISLLGLSEPVALTLLFALLALFGIGRGLLRYGEQACNHYIAFKLLALIRDHVFTALRRLCPAKLEGRGKGDLISMLTSDVELLEVFYAHTISPVLIALIMSVAMSVLIGMWHPLLGVLALFSYALVGIVVPMRISSRCADLGMQSRTQAGAFSSFMLESLRGLDETIQYGNGEARAAQLNQRSSALSAQEGALRVRSGEGMALANTAIMTLSLLMLAVSCLLYQQGMLSLAGIVMPFVTLLSSFGPVTAIANLGTTLQNTLASGSRVLALLQEEPEVAEQSEGETFSGAGASFEAVDFAYEDQSILSSFSLNIAPGKMSGICGKSGSGKSTMLRLLMRFWDVHSGTVRAGRHDVRALKTASLRSHESFMTQETHLFHDSILNNIRLVKPDASREEVEAACRKASIHDFIMSLPHGYDSEVGELGDTLSGGERQRIGLARVFLHDSELILLDEPTSNLDSLNEAVILKSLDEQKADKTIVLVSHRQSSLRLCDEVFEMNATRVS</sequence>
<evidence type="ECO:0000256" key="1">
    <source>
        <dbReference type="ARBA" id="ARBA00004651"/>
    </source>
</evidence>
<dbReference type="PANTHER" id="PTHR43394:SF1">
    <property type="entry name" value="ATP-BINDING CASSETTE SUB-FAMILY B MEMBER 10, MITOCHONDRIAL"/>
    <property type="match status" value="1"/>
</dbReference>
<dbReference type="InterPro" id="IPR017871">
    <property type="entry name" value="ABC_transporter-like_CS"/>
</dbReference>
<gene>
    <name evidence="10" type="ORF">H9702_05920</name>
</gene>
<evidence type="ECO:0000256" key="2">
    <source>
        <dbReference type="ARBA" id="ARBA00022692"/>
    </source>
</evidence>
<feature type="transmembrane region" description="Helical" evidence="7">
    <location>
        <begin position="24"/>
        <end position="51"/>
    </location>
</feature>
<dbReference type="GO" id="GO:0015421">
    <property type="term" value="F:ABC-type oligopeptide transporter activity"/>
    <property type="evidence" value="ECO:0007669"/>
    <property type="project" value="TreeGrafter"/>
</dbReference>
<evidence type="ECO:0000259" key="9">
    <source>
        <dbReference type="PROSITE" id="PS50929"/>
    </source>
</evidence>
<dbReference type="AlphaFoldDB" id="A0A9D2NQB5"/>
<dbReference type="EMBL" id="DWWM01000038">
    <property type="protein sequence ID" value="HJC36651.1"/>
    <property type="molecule type" value="Genomic_DNA"/>
</dbReference>
<dbReference type="Pfam" id="PF00664">
    <property type="entry name" value="ABC_membrane"/>
    <property type="match status" value="1"/>
</dbReference>
<comment type="caution">
    <text evidence="10">The sequence shown here is derived from an EMBL/GenBank/DDBJ whole genome shotgun (WGS) entry which is preliminary data.</text>
</comment>
<feature type="transmembrane region" description="Helical" evidence="7">
    <location>
        <begin position="167"/>
        <end position="187"/>
    </location>
</feature>
<feature type="transmembrane region" description="Helical" evidence="7">
    <location>
        <begin position="283"/>
        <end position="306"/>
    </location>
</feature>
<dbReference type="Gene3D" id="1.20.1560.10">
    <property type="entry name" value="ABC transporter type 1, transmembrane domain"/>
    <property type="match status" value="1"/>
</dbReference>
<dbReference type="GO" id="GO:0005886">
    <property type="term" value="C:plasma membrane"/>
    <property type="evidence" value="ECO:0007669"/>
    <property type="project" value="UniProtKB-SubCell"/>
</dbReference>
<feature type="transmembrane region" description="Helical" evidence="7">
    <location>
        <begin position="138"/>
        <end position="161"/>
    </location>
</feature>
<organism evidence="10 11">
    <name type="scientific">Candidatus Merdibacter merdavium</name>
    <dbReference type="NCBI Taxonomy" id="2838692"/>
    <lineage>
        <taxon>Bacteria</taxon>
        <taxon>Bacillati</taxon>
        <taxon>Bacillota</taxon>
        <taxon>Erysipelotrichia</taxon>
        <taxon>Erysipelotrichales</taxon>
        <taxon>Erysipelotrichaceae</taxon>
        <taxon>Merdibacter</taxon>
    </lineage>
</organism>
<name>A0A9D2NQB5_9FIRM</name>
<proteinExistence type="predicted"/>
<evidence type="ECO:0000313" key="10">
    <source>
        <dbReference type="EMBL" id="HJC36651.1"/>
    </source>
</evidence>
<dbReference type="PROSITE" id="PS00211">
    <property type="entry name" value="ABC_TRANSPORTER_1"/>
    <property type="match status" value="1"/>
</dbReference>
<keyword evidence="6 7" id="KW-0472">Membrane</keyword>
<protein>
    <submittedName>
        <fullName evidence="10">ABC transporter ATP-binding protein/permease</fullName>
    </submittedName>
</protein>
<keyword evidence="3" id="KW-0547">Nucleotide-binding</keyword>
<dbReference type="GO" id="GO:0016887">
    <property type="term" value="F:ATP hydrolysis activity"/>
    <property type="evidence" value="ECO:0007669"/>
    <property type="project" value="InterPro"/>
</dbReference>
<dbReference type="GO" id="GO:0005524">
    <property type="term" value="F:ATP binding"/>
    <property type="evidence" value="ECO:0007669"/>
    <property type="project" value="UniProtKB-KW"/>
</dbReference>
<evidence type="ECO:0000313" key="11">
    <source>
        <dbReference type="Proteomes" id="UP000823896"/>
    </source>
</evidence>
<evidence type="ECO:0000256" key="4">
    <source>
        <dbReference type="ARBA" id="ARBA00022840"/>
    </source>
</evidence>
<evidence type="ECO:0000256" key="7">
    <source>
        <dbReference type="SAM" id="Phobius"/>
    </source>
</evidence>
<dbReference type="InterPro" id="IPR011527">
    <property type="entry name" value="ABC1_TM_dom"/>
</dbReference>
<feature type="domain" description="ABC transmembrane type-1" evidence="9">
    <location>
        <begin position="29"/>
        <end position="312"/>
    </location>
</feature>
<keyword evidence="4 10" id="KW-0067">ATP-binding</keyword>